<dbReference type="OrthoDB" id="239865at2759"/>
<dbReference type="GO" id="GO:0003723">
    <property type="term" value="F:RNA binding"/>
    <property type="evidence" value="ECO:0007669"/>
    <property type="project" value="TreeGrafter"/>
</dbReference>
<dbReference type="EMBL" id="KN734843">
    <property type="protein sequence ID" value="KIH57088.1"/>
    <property type="molecule type" value="Genomic_DNA"/>
</dbReference>
<protein>
    <recommendedName>
        <fullName evidence="2">WD repeat-containing protein 79</fullName>
    </recommendedName>
</protein>
<sequence>MLRPLYLCVGSQSSNSTTWQCIPMTESTTYVPPTVLLVLRFSVKDAFHCARMSYASTSFPINNFLKLCRFSPSGSHVATTSADNSARIFELNSEQKLSLALKIPLGDPIYDAAWLFSGNGRQFLATTAKHHPIHLWDECGARFSSYRGINHLDELSAAYSVAFSNDGEQLYGGYDSFIRIWDTSRPGRQHTSIKTWGTVVLPNICL</sequence>
<dbReference type="SMART" id="SM00320">
    <property type="entry name" value="WD40"/>
    <property type="match status" value="3"/>
</dbReference>
<keyword evidence="4" id="KW-1185">Reference proteome</keyword>
<evidence type="ECO:0000256" key="1">
    <source>
        <dbReference type="ARBA" id="ARBA00038279"/>
    </source>
</evidence>
<dbReference type="PANTHER" id="PTHR13211:SF0">
    <property type="entry name" value="TELOMERASE CAJAL BODY PROTEIN 1"/>
    <property type="match status" value="1"/>
</dbReference>
<evidence type="ECO:0000313" key="4">
    <source>
        <dbReference type="Proteomes" id="UP000054047"/>
    </source>
</evidence>
<dbReference type="Proteomes" id="UP000054047">
    <property type="component" value="Unassembled WGS sequence"/>
</dbReference>
<comment type="similarity">
    <text evidence="1">Belongs to the TCAB1 family.</text>
</comment>
<organism evidence="3 4">
    <name type="scientific">Ancylostoma duodenale</name>
    <dbReference type="NCBI Taxonomy" id="51022"/>
    <lineage>
        <taxon>Eukaryota</taxon>
        <taxon>Metazoa</taxon>
        <taxon>Ecdysozoa</taxon>
        <taxon>Nematoda</taxon>
        <taxon>Chromadorea</taxon>
        <taxon>Rhabditida</taxon>
        <taxon>Rhabditina</taxon>
        <taxon>Rhabditomorpha</taxon>
        <taxon>Strongyloidea</taxon>
        <taxon>Ancylostomatidae</taxon>
        <taxon>Ancylostomatinae</taxon>
        <taxon>Ancylostoma</taxon>
    </lineage>
</organism>
<dbReference type="AlphaFoldDB" id="A0A0C2CKQ5"/>
<evidence type="ECO:0000313" key="3">
    <source>
        <dbReference type="EMBL" id="KIH57088.1"/>
    </source>
</evidence>
<dbReference type="Pfam" id="PF00400">
    <property type="entry name" value="WD40"/>
    <property type="match status" value="2"/>
</dbReference>
<dbReference type="PANTHER" id="PTHR13211">
    <property type="entry name" value="TELOMERASE CAJAL BODY PROTEIN 1"/>
    <property type="match status" value="1"/>
</dbReference>
<accession>A0A0C2CKQ5</accession>
<dbReference type="GO" id="GO:0030576">
    <property type="term" value="P:Cajal body organization"/>
    <property type="evidence" value="ECO:0007669"/>
    <property type="project" value="TreeGrafter"/>
</dbReference>
<reference evidence="3 4" key="1">
    <citation type="submission" date="2013-12" db="EMBL/GenBank/DDBJ databases">
        <title>Draft genome of the parsitic nematode Ancylostoma duodenale.</title>
        <authorList>
            <person name="Mitreva M."/>
        </authorList>
    </citation>
    <scope>NUCLEOTIDE SEQUENCE [LARGE SCALE GENOMIC DNA]</scope>
    <source>
        <strain evidence="3 4">Zhejiang</strain>
    </source>
</reference>
<dbReference type="Gene3D" id="2.130.10.10">
    <property type="entry name" value="YVTN repeat-like/Quinoprotein amine dehydrogenase"/>
    <property type="match status" value="2"/>
</dbReference>
<dbReference type="SUPFAM" id="SSF50978">
    <property type="entry name" value="WD40 repeat-like"/>
    <property type="match status" value="1"/>
</dbReference>
<dbReference type="InterPro" id="IPR036322">
    <property type="entry name" value="WD40_repeat_dom_sf"/>
</dbReference>
<proteinExistence type="inferred from homology"/>
<dbReference type="InterPro" id="IPR001680">
    <property type="entry name" value="WD40_rpt"/>
</dbReference>
<dbReference type="GO" id="GO:0015030">
    <property type="term" value="C:Cajal body"/>
    <property type="evidence" value="ECO:0007669"/>
    <property type="project" value="TreeGrafter"/>
</dbReference>
<name>A0A0C2CKQ5_9BILA</name>
<dbReference type="InterPro" id="IPR051150">
    <property type="entry name" value="SWT21/TCAB1_mRNA_Telomere"/>
</dbReference>
<evidence type="ECO:0000256" key="2">
    <source>
        <dbReference type="ARBA" id="ARBA00041558"/>
    </source>
</evidence>
<gene>
    <name evidence="3" type="ORF">ANCDUO_12723</name>
</gene>
<dbReference type="InterPro" id="IPR015943">
    <property type="entry name" value="WD40/YVTN_repeat-like_dom_sf"/>
</dbReference>